<reference evidence="4 5" key="1">
    <citation type="submission" date="2015-02" db="EMBL/GenBank/DDBJ databases">
        <authorList>
            <person name="Chooi Y.-H."/>
        </authorList>
    </citation>
    <scope>NUCLEOTIDE SEQUENCE [LARGE SCALE GENOMIC DNA]</scope>
    <source>
        <strain evidence="4">E3</strain>
    </source>
</reference>
<feature type="compositionally biased region" description="Low complexity" evidence="1">
    <location>
        <begin position="187"/>
        <end position="200"/>
    </location>
</feature>
<dbReference type="InterPro" id="IPR000922">
    <property type="entry name" value="Lectin_gal-bd_dom"/>
</dbReference>
<feature type="region of interest" description="Disordered" evidence="1">
    <location>
        <begin position="151"/>
        <end position="200"/>
    </location>
</feature>
<feature type="chain" id="PRO_5005192861" description="SUEL-type lectin domain-containing protein" evidence="2">
    <location>
        <begin position="24"/>
        <end position="295"/>
    </location>
</feature>
<feature type="domain" description="SUEL-type lectin" evidence="3">
    <location>
        <begin position="56"/>
        <end position="145"/>
    </location>
</feature>
<evidence type="ECO:0000256" key="1">
    <source>
        <dbReference type="SAM" id="MobiDB-lite"/>
    </source>
</evidence>
<evidence type="ECO:0000259" key="3">
    <source>
        <dbReference type="PROSITE" id="PS50228"/>
    </source>
</evidence>
<gene>
    <name evidence="4" type="ORF">PBRA_004045</name>
</gene>
<dbReference type="Pfam" id="PF02140">
    <property type="entry name" value="SUEL_Lectin"/>
    <property type="match status" value="2"/>
</dbReference>
<dbReference type="Proteomes" id="UP000039324">
    <property type="component" value="Unassembled WGS sequence"/>
</dbReference>
<dbReference type="STRING" id="37360.A0A0G4IJD4"/>
<accession>A0A0G4IJD4</accession>
<feature type="compositionally biased region" description="Polar residues" evidence="1">
    <location>
        <begin position="151"/>
        <end position="171"/>
    </location>
</feature>
<dbReference type="PROSITE" id="PS50228">
    <property type="entry name" value="SUEL_LECTIN"/>
    <property type="match status" value="2"/>
</dbReference>
<dbReference type="InterPro" id="IPR043159">
    <property type="entry name" value="Lectin_gal-bd_sf"/>
</dbReference>
<dbReference type="PANTHER" id="PTHR46780">
    <property type="entry name" value="PROTEIN EVA-1"/>
    <property type="match status" value="1"/>
</dbReference>
<keyword evidence="2" id="KW-0732">Signal</keyword>
<dbReference type="EMBL" id="CDSF01000013">
    <property type="protein sequence ID" value="CEO95279.1"/>
    <property type="molecule type" value="Genomic_DNA"/>
</dbReference>
<dbReference type="AlphaFoldDB" id="A0A0G4IJD4"/>
<name>A0A0G4IJD4_PLABS</name>
<dbReference type="Gene3D" id="2.60.120.740">
    <property type="match status" value="2"/>
</dbReference>
<protein>
    <recommendedName>
        <fullName evidence="3">SUEL-type lectin domain-containing protein</fullName>
    </recommendedName>
</protein>
<proteinExistence type="predicted"/>
<keyword evidence="5" id="KW-1185">Reference proteome</keyword>
<feature type="domain" description="SUEL-type lectin" evidence="3">
    <location>
        <begin position="206"/>
        <end position="295"/>
    </location>
</feature>
<dbReference type="OrthoDB" id="1100386at2759"/>
<evidence type="ECO:0000256" key="2">
    <source>
        <dbReference type="SAM" id="SignalP"/>
    </source>
</evidence>
<evidence type="ECO:0000313" key="5">
    <source>
        <dbReference type="Proteomes" id="UP000039324"/>
    </source>
</evidence>
<sequence>MVTASSRLAVVVAFLLVSVYADADVDDELRDEVDEELDHERHHHHPLSNRTMSFMVKEGDERVVECPGGEFTKLVFAGYGRQTYSNATGKFAIDPKYNCNSESSRWVVAQLCRQRSRCALHATNKHFGDPCQGVPKTLAVSLVCTSAVPTPTQASVMRQQQSRSIAKQSPGTGEAPANATQGPASNGPSGSTTTMTTPPSTRMFTLKENEQQTVSCGTGVFKEVVWAGYGRQVSDSQKMTAAVDPAYNCTAALSADVVKTACVGKPSCTLTASNAVFGDPCVGVVKTLTAVMTCA</sequence>
<dbReference type="GO" id="GO:0030246">
    <property type="term" value="F:carbohydrate binding"/>
    <property type="evidence" value="ECO:0007669"/>
    <property type="project" value="InterPro"/>
</dbReference>
<organism evidence="4 5">
    <name type="scientific">Plasmodiophora brassicae</name>
    <name type="common">Clubroot disease agent</name>
    <dbReference type="NCBI Taxonomy" id="37360"/>
    <lineage>
        <taxon>Eukaryota</taxon>
        <taxon>Sar</taxon>
        <taxon>Rhizaria</taxon>
        <taxon>Endomyxa</taxon>
        <taxon>Phytomyxea</taxon>
        <taxon>Plasmodiophorida</taxon>
        <taxon>Plasmodiophoridae</taxon>
        <taxon>Plasmodiophora</taxon>
    </lineage>
</organism>
<evidence type="ECO:0000313" key="4">
    <source>
        <dbReference type="EMBL" id="CEO95279.1"/>
    </source>
</evidence>
<feature type="signal peptide" evidence="2">
    <location>
        <begin position="1"/>
        <end position="23"/>
    </location>
</feature>